<keyword evidence="2" id="KW-1185">Reference proteome</keyword>
<gene>
    <name evidence="1" type="ORF">MA03_03055</name>
</gene>
<evidence type="ECO:0000313" key="2">
    <source>
        <dbReference type="Proteomes" id="UP000067434"/>
    </source>
</evidence>
<sequence length="154" mass="16390">MCGFKAFGNRYLTVQGATTPGGVTVDLVAISVTQPPAVHATIAATTYSEALASMDKLVKIINEKVANAVWLAIPFEVSEALGGFKRIEKAGIGLIVVKAQSSFGLGSAEVLVEVLPKVEARKQPWPDLQSKLKEKGKPELALELEKTLGKKPSF</sequence>
<dbReference type="KEGG" id="thf:MA03_03055"/>
<reference evidence="1 2" key="1">
    <citation type="journal article" date="2015" name="Stand. Genomic Sci.">
        <title>Complete genome sequence of and proposal of Thermofilum uzonense sp. nov. a novel hyperthermophilic crenarchaeon and emended description of the genus Thermofilum.</title>
        <authorList>
            <person name="Toshchakov S.V."/>
            <person name="Korzhenkov A.A."/>
            <person name="Samarov N.I."/>
            <person name="Mazunin I.O."/>
            <person name="Mozhey O.I."/>
            <person name="Shmyr I.S."/>
            <person name="Derbikova K.S."/>
            <person name="Taranov E.A."/>
            <person name="Dominova I.N."/>
            <person name="Bonch-Osmolovskaya E.A."/>
            <person name="Patrushev M.V."/>
            <person name="Podosokorskaya O.A."/>
            <person name="Kublanov I.V."/>
        </authorList>
    </citation>
    <scope>NUCLEOTIDE SEQUENCE [LARGE SCALE GENOMIC DNA]</scope>
    <source>
        <strain evidence="1 2">1807-2</strain>
    </source>
</reference>
<dbReference type="AlphaFoldDB" id="A0A0F7FHU6"/>
<dbReference type="STRING" id="1550241.MA03_03055"/>
<proteinExistence type="predicted"/>
<protein>
    <submittedName>
        <fullName evidence="1">Uncharacterized protein</fullName>
    </submittedName>
</protein>
<dbReference type="EMBL" id="CP009961">
    <property type="protein sequence ID" value="AKG38459.1"/>
    <property type="molecule type" value="Genomic_DNA"/>
</dbReference>
<dbReference type="PATRIC" id="fig|1550241.5.peg.649"/>
<evidence type="ECO:0000313" key="1">
    <source>
        <dbReference type="EMBL" id="AKG38459.1"/>
    </source>
</evidence>
<dbReference type="Proteomes" id="UP000067434">
    <property type="component" value="Chromosome"/>
</dbReference>
<organism evidence="1 2">
    <name type="scientific">Infirmifilum uzonense</name>
    <dbReference type="NCBI Taxonomy" id="1550241"/>
    <lineage>
        <taxon>Archaea</taxon>
        <taxon>Thermoproteota</taxon>
        <taxon>Thermoprotei</taxon>
        <taxon>Thermofilales</taxon>
        <taxon>Thermofilaceae</taxon>
        <taxon>Infirmifilum</taxon>
    </lineage>
</organism>
<accession>A0A0F7FHU6</accession>
<dbReference type="HOGENOM" id="CLU_1700363_0_0_2"/>
<name>A0A0F7FHU6_9CREN</name>